<keyword evidence="5" id="KW-1185">Reference proteome</keyword>
<feature type="region of interest" description="Disordered" evidence="1">
    <location>
        <begin position="127"/>
        <end position="154"/>
    </location>
</feature>
<feature type="chain" id="PRO_5020208638" evidence="2">
    <location>
        <begin position="27"/>
        <end position="247"/>
    </location>
</feature>
<accession>A0A4S3ZNL5</accession>
<organism evidence="4 5">
    <name type="scientific">Allorhizobium terrae</name>
    <dbReference type="NCBI Taxonomy" id="1848972"/>
    <lineage>
        <taxon>Bacteria</taxon>
        <taxon>Pseudomonadati</taxon>
        <taxon>Pseudomonadota</taxon>
        <taxon>Alphaproteobacteria</taxon>
        <taxon>Hyphomicrobiales</taxon>
        <taxon>Rhizobiaceae</taxon>
        <taxon>Rhizobium/Agrobacterium group</taxon>
        <taxon>Allorhizobium</taxon>
    </lineage>
</organism>
<evidence type="ECO:0000256" key="1">
    <source>
        <dbReference type="SAM" id="MobiDB-lite"/>
    </source>
</evidence>
<dbReference type="PROSITE" id="PS50222">
    <property type="entry name" value="EF_HAND_2"/>
    <property type="match status" value="2"/>
</dbReference>
<dbReference type="InterPro" id="IPR011992">
    <property type="entry name" value="EF-hand-dom_pair"/>
</dbReference>
<feature type="compositionally biased region" description="Basic and acidic residues" evidence="1">
    <location>
        <begin position="131"/>
        <end position="148"/>
    </location>
</feature>
<protein>
    <submittedName>
        <fullName evidence="4">Calcium-binding protein</fullName>
    </submittedName>
</protein>
<dbReference type="PROSITE" id="PS00018">
    <property type="entry name" value="EF_HAND_1"/>
    <property type="match status" value="2"/>
</dbReference>
<feature type="signal peptide" evidence="2">
    <location>
        <begin position="1"/>
        <end position="26"/>
    </location>
</feature>
<dbReference type="AlphaFoldDB" id="A0A4S3ZNL5"/>
<sequence>MNVTKTTASALAATLLVGASYGAVFAKDGKPGADGRDGAGHHERMMEACGPRPMMMHGRAGMFIYALQQFDTNKDGKISKEEAKAAEDKLFAAIDTNKDGVITPGELKKFHEARMEAWKAAWKAEMSKPPATDEKAKGADDASAKADDAMGGPMDDQMDGCAPRGPDQHRSGHHKHGMRDGWHKHQAMMGKMMGPMWLMSRIDTDENGQISKAEADAALDKLFTKLDTNKDGFISADDFPAAPPLVP</sequence>
<evidence type="ECO:0000256" key="2">
    <source>
        <dbReference type="SAM" id="SignalP"/>
    </source>
</evidence>
<proteinExistence type="predicted"/>
<dbReference type="InterPro" id="IPR018247">
    <property type="entry name" value="EF_Hand_1_Ca_BS"/>
</dbReference>
<dbReference type="SUPFAM" id="SSF47473">
    <property type="entry name" value="EF-hand"/>
    <property type="match status" value="1"/>
</dbReference>
<dbReference type="GO" id="GO:0005509">
    <property type="term" value="F:calcium ion binding"/>
    <property type="evidence" value="ECO:0007669"/>
    <property type="project" value="InterPro"/>
</dbReference>
<dbReference type="RefSeq" id="WP_190237205.1">
    <property type="nucleotide sequence ID" value="NZ_SSOA01000017.1"/>
</dbReference>
<dbReference type="InterPro" id="IPR002048">
    <property type="entry name" value="EF_hand_dom"/>
</dbReference>
<name>A0A4S3ZNL5_9HYPH</name>
<keyword evidence="2" id="KW-0732">Signal</keyword>
<dbReference type="CDD" id="cd00051">
    <property type="entry name" value="EFh"/>
    <property type="match status" value="1"/>
</dbReference>
<feature type="domain" description="EF-hand" evidence="3">
    <location>
        <begin position="82"/>
        <end position="117"/>
    </location>
</feature>
<evidence type="ECO:0000313" key="5">
    <source>
        <dbReference type="Proteomes" id="UP000310754"/>
    </source>
</evidence>
<evidence type="ECO:0000313" key="4">
    <source>
        <dbReference type="EMBL" id="THF47039.1"/>
    </source>
</evidence>
<dbReference type="Proteomes" id="UP000310754">
    <property type="component" value="Unassembled WGS sequence"/>
</dbReference>
<dbReference type="SMART" id="SM00054">
    <property type="entry name" value="EFh"/>
    <property type="match status" value="3"/>
</dbReference>
<comment type="caution">
    <text evidence="4">The sequence shown here is derived from an EMBL/GenBank/DDBJ whole genome shotgun (WGS) entry which is preliminary data.</text>
</comment>
<reference evidence="4 5" key="1">
    <citation type="submission" date="2019-04" db="EMBL/GenBank/DDBJ databases">
        <title>Rhizobium terrae sp. nov., isolated from a paddy soil.</title>
        <authorList>
            <person name="Lin S.-Y."/>
            <person name="Hameed A."/>
            <person name="Huang H.-I."/>
            <person name="Young C.-C."/>
        </authorList>
    </citation>
    <scope>NUCLEOTIDE SEQUENCE [LARGE SCALE GENOMIC DNA]</scope>
    <source>
        <strain evidence="4 5">CC-HIH110</strain>
    </source>
</reference>
<gene>
    <name evidence="4" type="ORF">E6C51_19245</name>
</gene>
<feature type="domain" description="EF-hand" evidence="3">
    <location>
        <begin position="214"/>
        <end position="247"/>
    </location>
</feature>
<dbReference type="EMBL" id="SSOA01000017">
    <property type="protein sequence ID" value="THF47039.1"/>
    <property type="molecule type" value="Genomic_DNA"/>
</dbReference>
<evidence type="ECO:0000259" key="3">
    <source>
        <dbReference type="PROSITE" id="PS50222"/>
    </source>
</evidence>
<dbReference type="Gene3D" id="1.10.238.10">
    <property type="entry name" value="EF-hand"/>
    <property type="match status" value="2"/>
</dbReference>
<dbReference type="Pfam" id="PF13202">
    <property type="entry name" value="EF-hand_5"/>
    <property type="match status" value="3"/>
</dbReference>